<dbReference type="Gene3D" id="3.40.50.150">
    <property type="entry name" value="Vaccinia Virus protein VP39"/>
    <property type="match status" value="1"/>
</dbReference>
<evidence type="ECO:0000313" key="6">
    <source>
        <dbReference type="Proteomes" id="UP000186817"/>
    </source>
</evidence>
<dbReference type="Gene3D" id="3.90.1150.10">
    <property type="entry name" value="Aspartate Aminotransferase, domain 1"/>
    <property type="match status" value="1"/>
</dbReference>
<dbReference type="Pfam" id="PF16206">
    <property type="entry name" value="Mon2_C"/>
    <property type="match status" value="1"/>
</dbReference>
<dbReference type="PANTHER" id="PTHR21152:SF40">
    <property type="entry name" value="ALANINE--GLYOXYLATE AMINOTRANSFERASE"/>
    <property type="match status" value="1"/>
</dbReference>
<keyword evidence="5" id="KW-0808">Transferase</keyword>
<reference evidence="5 6" key="1">
    <citation type="submission" date="2016-02" db="EMBL/GenBank/DDBJ databases">
        <title>Genome analysis of coral dinoflagellate symbionts highlights evolutionary adaptations to a symbiotic lifestyle.</title>
        <authorList>
            <person name="Aranda M."/>
            <person name="Li Y."/>
            <person name="Liew Y.J."/>
            <person name="Baumgarten S."/>
            <person name="Simakov O."/>
            <person name="Wilson M."/>
            <person name="Piel J."/>
            <person name="Ashoor H."/>
            <person name="Bougouffa S."/>
            <person name="Bajic V.B."/>
            <person name="Ryu T."/>
            <person name="Ravasi T."/>
            <person name="Bayer T."/>
            <person name="Micklem G."/>
            <person name="Kim H."/>
            <person name="Bhak J."/>
            <person name="Lajeunesse T.C."/>
            <person name="Voolstra C.R."/>
        </authorList>
    </citation>
    <scope>NUCLEOTIDE SEQUENCE [LARGE SCALE GENOMIC DNA]</scope>
    <source>
        <strain evidence="5 6">CCMP2467</strain>
    </source>
</reference>
<name>A0A1Q9CH27_SYMMI</name>
<gene>
    <name evidence="5" type="primary">AGX1</name>
    <name evidence="5" type="ORF">AK812_SmicGene37111</name>
</gene>
<protein>
    <submittedName>
        <fullName evidence="5">Alanine--glyoxylate aminotransferase 1</fullName>
    </submittedName>
</protein>
<sequence>MSMRRLHAEASAGLSFACELEISDAAAVVRPVRHVKSLSTALLSHGRKVGTECYSRCLSDILMKVLAEIQDAAREARQRGTSRTDNQLIVHHSRDTPEKQWDETVSLAFEGVRRVLNHFSEEAGPEAFAPLAYGMLLHIQETMRALTPETTASAVRALVDLMRIPASCQTFQVTAALRDSRGPTLTGETTTSVWALSWKVLWGMVSFCLSREVPELVVEAFTSSLSALRFSHGQMFTTAQHLILLQLSCVLVTAPSFYLLSTPWEVEAEDTGANGSQEQSSQKWLSELLCEVPLGMGESDREVFEFVEASSSALWARDRQQAIYLAQAFVARGSFRAGLMDGQHKHDALQEFSVVYTSRALNHMSTKFQKVMRDVSATLKTVYNAQSAILLPGSGTFAMEAVARHFGTKRKCLVIRNGYFSYRWSQIFEAGSLPATQRVLKARPVDPGDPASMGSSPSYAPPPLHEVLSVIEEERPDTVFAPHVETSAGIMLPDEYIQAISEAVHNIGGFLVLDCIASGCIWVDMQKLGVDVLINAPQKGWSGPASSGIVLLSRRARDHLENTSSESFALDLRRWAAVMEAYENGGHMYHTTMPTDAITRFRDVQQELAAYGFERARSEQVKLGDAVRNMLKRYGFKSVAAEGYAAPGVIVAYTKDPDVKSGAKFTALGIQIAAGVPLMVDEFTQSSEFQTFRLGLFGIDKLRAIDTTTAQLELLAGTGSEGHFQHIPPCNSRRHVSAALSLEPAKLYALEVLAGGKPAHTKVVAPLTDVIAPNASAADIWSTEELLQSLSDSNSSEDFMSQHDSDASDTAMSCQKYPLNDAVRGLSYHGLSLEDTFTQIYATGAWGKGSGAGSLPVHCLKWIEFLRKFIKEHQVKSVVDLGCGDWQFSPYIYHDLGVDYVGYDVVLPVIAENRARWACQGFNFEHLEFSSHVDEIQDGELYILKDVLQHWSSQRIRSFLKKLLAKPSLRFILVCNCAEPEDWPDEDILDGGWRPLSSAKPPLNEFDAQPLLRFPSLPNLKEVCIISPARKRHDFPQKAVAACTGTFRAGVVCNFAGRRAMHPVRRRSFDMV</sequence>
<dbReference type="OrthoDB" id="7403325at2759"/>
<dbReference type="GO" id="GO:0005777">
    <property type="term" value="C:peroxisome"/>
    <property type="evidence" value="ECO:0007669"/>
    <property type="project" value="TreeGrafter"/>
</dbReference>
<dbReference type="Proteomes" id="UP000186817">
    <property type="component" value="Unassembled WGS sequence"/>
</dbReference>
<keyword evidence="5" id="KW-0032">Aminotransferase</keyword>
<dbReference type="AlphaFoldDB" id="A0A1Q9CH27"/>
<dbReference type="EMBL" id="LSRX01001211">
    <property type="protein sequence ID" value="OLP82248.1"/>
    <property type="molecule type" value="Genomic_DNA"/>
</dbReference>
<evidence type="ECO:0000256" key="2">
    <source>
        <dbReference type="ARBA" id="ARBA00022898"/>
    </source>
</evidence>
<evidence type="ECO:0000259" key="4">
    <source>
        <dbReference type="Pfam" id="PF16206"/>
    </source>
</evidence>
<comment type="caution">
    <text evidence="5">The sequence shown here is derived from an EMBL/GenBank/DDBJ whole genome shotgun (WGS) entry which is preliminary data.</text>
</comment>
<dbReference type="SUPFAM" id="SSF53335">
    <property type="entry name" value="S-adenosyl-L-methionine-dependent methyltransferases"/>
    <property type="match status" value="1"/>
</dbReference>
<dbReference type="Gene3D" id="3.40.640.10">
    <property type="entry name" value="Type I PLP-dependent aspartate aminotransferase-like (Major domain)"/>
    <property type="match status" value="1"/>
</dbReference>
<keyword evidence="6" id="KW-1185">Reference proteome</keyword>
<dbReference type="InterPro" id="IPR032817">
    <property type="entry name" value="Mon2_C"/>
</dbReference>
<keyword evidence="2" id="KW-0663">Pyridoxal phosphate</keyword>
<evidence type="ECO:0000259" key="3">
    <source>
        <dbReference type="Pfam" id="PF00266"/>
    </source>
</evidence>
<dbReference type="InterPro" id="IPR000192">
    <property type="entry name" value="Aminotrans_V_dom"/>
</dbReference>
<dbReference type="InterPro" id="IPR015422">
    <property type="entry name" value="PyrdxlP-dep_Trfase_small"/>
</dbReference>
<dbReference type="PANTHER" id="PTHR21152">
    <property type="entry name" value="AMINOTRANSFERASE CLASS V"/>
    <property type="match status" value="1"/>
</dbReference>
<dbReference type="InterPro" id="IPR015424">
    <property type="entry name" value="PyrdxlP-dep_Trfase"/>
</dbReference>
<dbReference type="GO" id="GO:0008453">
    <property type="term" value="F:alanine-glyoxylate transaminase activity"/>
    <property type="evidence" value="ECO:0007669"/>
    <property type="project" value="TreeGrafter"/>
</dbReference>
<feature type="domain" description="Mon2 C-terminal" evidence="4">
    <location>
        <begin position="37"/>
        <end position="169"/>
    </location>
</feature>
<organism evidence="5 6">
    <name type="scientific">Symbiodinium microadriaticum</name>
    <name type="common">Dinoflagellate</name>
    <name type="synonym">Zooxanthella microadriatica</name>
    <dbReference type="NCBI Taxonomy" id="2951"/>
    <lineage>
        <taxon>Eukaryota</taxon>
        <taxon>Sar</taxon>
        <taxon>Alveolata</taxon>
        <taxon>Dinophyceae</taxon>
        <taxon>Suessiales</taxon>
        <taxon>Symbiodiniaceae</taxon>
        <taxon>Symbiodinium</taxon>
    </lineage>
</organism>
<dbReference type="InterPro" id="IPR029063">
    <property type="entry name" value="SAM-dependent_MTases_sf"/>
</dbReference>
<dbReference type="SUPFAM" id="SSF53383">
    <property type="entry name" value="PLP-dependent transferases"/>
    <property type="match status" value="1"/>
</dbReference>
<accession>A0A1Q9CH27</accession>
<dbReference type="Pfam" id="PF00266">
    <property type="entry name" value="Aminotran_5"/>
    <property type="match status" value="1"/>
</dbReference>
<dbReference type="GO" id="GO:0019265">
    <property type="term" value="P:glycine biosynthetic process, by transamination of glyoxylate"/>
    <property type="evidence" value="ECO:0007669"/>
    <property type="project" value="TreeGrafter"/>
</dbReference>
<proteinExistence type="predicted"/>
<dbReference type="GO" id="GO:0004760">
    <property type="term" value="F:L-serine-pyruvate transaminase activity"/>
    <property type="evidence" value="ECO:0007669"/>
    <property type="project" value="TreeGrafter"/>
</dbReference>
<evidence type="ECO:0000256" key="1">
    <source>
        <dbReference type="ARBA" id="ARBA00001933"/>
    </source>
</evidence>
<comment type="cofactor">
    <cofactor evidence="1">
        <name>pyridoxal 5'-phosphate</name>
        <dbReference type="ChEBI" id="CHEBI:597326"/>
    </cofactor>
</comment>
<feature type="domain" description="Aminotransferase class V" evidence="3">
    <location>
        <begin position="357"/>
        <end position="639"/>
    </location>
</feature>
<evidence type="ECO:0000313" key="5">
    <source>
        <dbReference type="EMBL" id="OLP82248.1"/>
    </source>
</evidence>
<dbReference type="InterPro" id="IPR015421">
    <property type="entry name" value="PyrdxlP-dep_Trfase_major"/>
</dbReference>